<reference evidence="2 3" key="1">
    <citation type="submission" date="2015-12" db="EMBL/GenBank/DDBJ databases">
        <title>Streptococcus penaeicida sp. nov.</title>
        <authorList>
            <person name="Gomez-Gil B."/>
            <person name="Morales-Covarrubias M."/>
        </authorList>
    </citation>
    <scope>NUCLEOTIDE SEQUENCE [LARGE SCALE GENOMIC DNA]</scope>
    <source>
        <strain evidence="2 3">CAIM 1838</strain>
    </source>
</reference>
<dbReference type="OrthoDB" id="9795247at2"/>
<dbReference type="EMBL" id="LOCM01000028">
    <property type="protein sequence ID" value="PND47334.1"/>
    <property type="molecule type" value="Genomic_DNA"/>
</dbReference>
<comment type="caution">
    <text evidence="2">The sequence shown here is derived from an EMBL/GenBank/DDBJ whole genome shotgun (WGS) entry which is preliminary data.</text>
</comment>
<proteinExistence type="inferred from homology"/>
<evidence type="ECO:0000313" key="3">
    <source>
        <dbReference type="Proteomes" id="UP000235963"/>
    </source>
</evidence>
<organism evidence="2 3">
    <name type="scientific">Streptococcus penaeicida</name>
    <dbReference type="NCBI Taxonomy" id="1765960"/>
    <lineage>
        <taxon>Bacteria</taxon>
        <taxon>Bacillati</taxon>
        <taxon>Bacillota</taxon>
        <taxon>Bacilli</taxon>
        <taxon>Lactobacillales</taxon>
        <taxon>Streptococcaceae</taxon>
        <taxon>Streptococcus</taxon>
    </lineage>
</organism>
<accession>A0A2N8LAZ9</accession>
<protein>
    <submittedName>
        <fullName evidence="2">ROK family transcriptional regulator</fullName>
    </submittedName>
</protein>
<dbReference type="CDD" id="cd24152">
    <property type="entry name" value="ASKHA_NBD_ROK-like"/>
    <property type="match status" value="1"/>
</dbReference>
<dbReference type="RefSeq" id="WP_102777816.1">
    <property type="nucleotide sequence ID" value="NZ_CBCSGP010000003.1"/>
</dbReference>
<gene>
    <name evidence="2" type="ORF">AT575_07385</name>
</gene>
<keyword evidence="3" id="KW-1185">Reference proteome</keyword>
<dbReference type="InterPro" id="IPR043129">
    <property type="entry name" value="ATPase_NBD"/>
</dbReference>
<dbReference type="InterPro" id="IPR000600">
    <property type="entry name" value="ROK"/>
</dbReference>
<dbReference type="Pfam" id="PF00480">
    <property type="entry name" value="ROK"/>
    <property type="match status" value="1"/>
</dbReference>
<dbReference type="SUPFAM" id="SSF53067">
    <property type="entry name" value="Actin-like ATPase domain"/>
    <property type="match status" value="1"/>
</dbReference>
<sequence>MTVACFDVGGTGVKFAKIGQDLVLKGKAETATPKSLEELLAFMSHCLEKKDFSAISISFPGAIDKKSGIIMGISAVPYIHGPSWYELLGSYQVPIFMENDANCVGLSQMAVSKDIQNFICVVCGTGIGGALIINRHLIAGQKAYAGEFGCMIIDHQEKPMQNWSQLASTASLVRRVEATSDRDLDWNGRLIFDEAAKGDQVCQEAIEQMVNNMAIGMMNLYYFCDPEKIFLGGGISQNAAFIKMLENKLTDLANTYDGFPVAPVIEACHYHQDANLIGAYMNIFQ</sequence>
<dbReference type="PANTHER" id="PTHR18964">
    <property type="entry name" value="ROK (REPRESSOR, ORF, KINASE) FAMILY"/>
    <property type="match status" value="1"/>
</dbReference>
<evidence type="ECO:0000256" key="1">
    <source>
        <dbReference type="ARBA" id="ARBA00006479"/>
    </source>
</evidence>
<dbReference type="PANTHER" id="PTHR18964:SF170">
    <property type="entry name" value="SUGAR KINASE"/>
    <property type="match status" value="1"/>
</dbReference>
<comment type="similarity">
    <text evidence="1">Belongs to the ROK (NagC/XylR) family.</text>
</comment>
<name>A0A2N8LAZ9_9STRE</name>
<evidence type="ECO:0000313" key="2">
    <source>
        <dbReference type="EMBL" id="PND47334.1"/>
    </source>
</evidence>
<dbReference type="AlphaFoldDB" id="A0A2N8LAZ9"/>
<dbReference type="Proteomes" id="UP000235963">
    <property type="component" value="Unassembled WGS sequence"/>
</dbReference>
<dbReference type="Gene3D" id="3.30.420.40">
    <property type="match status" value="2"/>
</dbReference>